<keyword evidence="1" id="KW-1185">Reference proteome</keyword>
<sequence length="31" mass="3711">MTDWYAYHGWWKLSITNRTTESPVGRRNING</sequence>
<dbReference type="Proteomes" id="UP000095283">
    <property type="component" value="Unplaced"/>
</dbReference>
<evidence type="ECO:0000313" key="2">
    <source>
        <dbReference type="WBParaSite" id="Hba_08481"/>
    </source>
</evidence>
<dbReference type="AlphaFoldDB" id="A0A1I7WTP8"/>
<proteinExistence type="predicted"/>
<reference evidence="2" key="1">
    <citation type="submission" date="2016-11" db="UniProtKB">
        <authorList>
            <consortium name="WormBaseParasite"/>
        </authorList>
    </citation>
    <scope>IDENTIFICATION</scope>
</reference>
<evidence type="ECO:0000313" key="1">
    <source>
        <dbReference type="Proteomes" id="UP000095283"/>
    </source>
</evidence>
<accession>A0A1I7WTP8</accession>
<dbReference type="WBParaSite" id="Hba_08481">
    <property type="protein sequence ID" value="Hba_08481"/>
    <property type="gene ID" value="Hba_08481"/>
</dbReference>
<organism evidence="1 2">
    <name type="scientific">Heterorhabditis bacteriophora</name>
    <name type="common">Entomopathogenic nematode worm</name>
    <dbReference type="NCBI Taxonomy" id="37862"/>
    <lineage>
        <taxon>Eukaryota</taxon>
        <taxon>Metazoa</taxon>
        <taxon>Ecdysozoa</taxon>
        <taxon>Nematoda</taxon>
        <taxon>Chromadorea</taxon>
        <taxon>Rhabditida</taxon>
        <taxon>Rhabditina</taxon>
        <taxon>Rhabditomorpha</taxon>
        <taxon>Strongyloidea</taxon>
        <taxon>Heterorhabditidae</taxon>
        <taxon>Heterorhabditis</taxon>
    </lineage>
</organism>
<protein>
    <submittedName>
        <fullName evidence="2">Uncharacterized protein</fullName>
    </submittedName>
</protein>
<name>A0A1I7WTP8_HETBA</name>